<proteinExistence type="predicted"/>
<name>A0A9D4BF67_DREPO</name>
<dbReference type="AlphaFoldDB" id="A0A9D4BF67"/>
<evidence type="ECO:0000313" key="1">
    <source>
        <dbReference type="EMBL" id="KAH3692480.1"/>
    </source>
</evidence>
<comment type="caution">
    <text evidence="1">The sequence shown here is derived from an EMBL/GenBank/DDBJ whole genome shotgun (WGS) entry which is preliminary data.</text>
</comment>
<organism evidence="1 2">
    <name type="scientific">Dreissena polymorpha</name>
    <name type="common">Zebra mussel</name>
    <name type="synonym">Mytilus polymorpha</name>
    <dbReference type="NCBI Taxonomy" id="45954"/>
    <lineage>
        <taxon>Eukaryota</taxon>
        <taxon>Metazoa</taxon>
        <taxon>Spiralia</taxon>
        <taxon>Lophotrochozoa</taxon>
        <taxon>Mollusca</taxon>
        <taxon>Bivalvia</taxon>
        <taxon>Autobranchia</taxon>
        <taxon>Heteroconchia</taxon>
        <taxon>Euheterodonta</taxon>
        <taxon>Imparidentia</taxon>
        <taxon>Neoheterodontei</taxon>
        <taxon>Myida</taxon>
        <taxon>Dreissenoidea</taxon>
        <taxon>Dreissenidae</taxon>
        <taxon>Dreissena</taxon>
    </lineage>
</organism>
<evidence type="ECO:0000313" key="2">
    <source>
        <dbReference type="Proteomes" id="UP000828390"/>
    </source>
</evidence>
<gene>
    <name evidence="1" type="ORF">DPMN_194321</name>
</gene>
<dbReference type="Proteomes" id="UP000828390">
    <property type="component" value="Unassembled WGS sequence"/>
</dbReference>
<reference evidence="1" key="2">
    <citation type="submission" date="2020-11" db="EMBL/GenBank/DDBJ databases">
        <authorList>
            <person name="McCartney M.A."/>
            <person name="Auch B."/>
            <person name="Kono T."/>
            <person name="Mallez S."/>
            <person name="Becker A."/>
            <person name="Gohl D.M."/>
            <person name="Silverstein K.A.T."/>
            <person name="Koren S."/>
            <person name="Bechman K.B."/>
            <person name="Herman A."/>
            <person name="Abrahante J.E."/>
            <person name="Garbe J."/>
        </authorList>
    </citation>
    <scope>NUCLEOTIDE SEQUENCE</scope>
    <source>
        <strain evidence="1">Duluth1</strain>
        <tissue evidence="1">Whole animal</tissue>
    </source>
</reference>
<sequence>MRAGQHLKKGCGTIKNISLEHLGNYVDFKRCCPGCRVSVASLECLQRVGVYRSRTRWWTFHIGHWGDDCDE</sequence>
<dbReference type="EMBL" id="JAIWYP010000022">
    <property type="protein sequence ID" value="KAH3692480.1"/>
    <property type="molecule type" value="Genomic_DNA"/>
</dbReference>
<accession>A0A9D4BF67</accession>
<keyword evidence="2" id="KW-1185">Reference proteome</keyword>
<reference evidence="1" key="1">
    <citation type="journal article" date="2019" name="bioRxiv">
        <title>The Genome of the Zebra Mussel, Dreissena polymorpha: A Resource for Invasive Species Research.</title>
        <authorList>
            <person name="McCartney M.A."/>
            <person name="Auch B."/>
            <person name="Kono T."/>
            <person name="Mallez S."/>
            <person name="Zhang Y."/>
            <person name="Obille A."/>
            <person name="Becker A."/>
            <person name="Abrahante J.E."/>
            <person name="Garbe J."/>
            <person name="Badalamenti J.P."/>
            <person name="Herman A."/>
            <person name="Mangelson H."/>
            <person name="Liachko I."/>
            <person name="Sullivan S."/>
            <person name="Sone E.D."/>
            <person name="Koren S."/>
            <person name="Silverstein K.A.T."/>
            <person name="Beckman K.B."/>
            <person name="Gohl D.M."/>
        </authorList>
    </citation>
    <scope>NUCLEOTIDE SEQUENCE</scope>
    <source>
        <strain evidence="1">Duluth1</strain>
        <tissue evidence="1">Whole animal</tissue>
    </source>
</reference>
<protein>
    <submittedName>
        <fullName evidence="1">Uncharacterized protein</fullName>
    </submittedName>
</protein>